<evidence type="ECO:0000313" key="2">
    <source>
        <dbReference type="Proteomes" id="UP000885680"/>
    </source>
</evidence>
<feature type="non-terminal residue" evidence="1">
    <location>
        <position position="1"/>
    </location>
</feature>
<accession>A0A9C9TI49</accession>
<comment type="caution">
    <text evidence="1">The sequence shown here is derived from an EMBL/GenBank/DDBJ whole genome shotgun (WGS) entry which is preliminary data.</text>
</comment>
<dbReference type="Pfam" id="PF01874">
    <property type="entry name" value="CitG"/>
    <property type="match status" value="1"/>
</dbReference>
<gene>
    <name evidence="1" type="ORF">ENH89_14320</name>
</gene>
<protein>
    <submittedName>
        <fullName evidence="1">Triphosphoribosyl-dephospho-CoA synthase</fullName>
    </submittedName>
</protein>
<name>A0A9C9TI49_9HYPH</name>
<dbReference type="InterPro" id="IPR002736">
    <property type="entry name" value="CitG"/>
</dbReference>
<evidence type="ECO:0000313" key="1">
    <source>
        <dbReference type="EMBL" id="HEU01488.1"/>
    </source>
</evidence>
<dbReference type="Proteomes" id="UP000885680">
    <property type="component" value="Unassembled WGS sequence"/>
</dbReference>
<dbReference type="GO" id="GO:0005524">
    <property type="term" value="F:ATP binding"/>
    <property type="evidence" value="ECO:0007669"/>
    <property type="project" value="InterPro"/>
</dbReference>
<sequence length="40" mass="4249">SALLLGFDAELKREGINPGTSADLTVASLFAMNLAEAVRW</sequence>
<dbReference type="EMBL" id="DRGN01000199">
    <property type="protein sequence ID" value="HEU01488.1"/>
    <property type="molecule type" value="Genomic_DNA"/>
</dbReference>
<proteinExistence type="predicted"/>
<dbReference type="Gene3D" id="1.10.4200.10">
    <property type="entry name" value="Triphosphoribosyl-dephospho-CoA protein"/>
    <property type="match status" value="1"/>
</dbReference>
<reference evidence="1" key="1">
    <citation type="journal article" date="2020" name="mSystems">
        <title>Genome- and Community-Level Interaction Insights into Carbon Utilization and Element Cycling Functions of Hydrothermarchaeota in Hydrothermal Sediment.</title>
        <authorList>
            <person name="Zhou Z."/>
            <person name="Liu Y."/>
            <person name="Xu W."/>
            <person name="Pan J."/>
            <person name="Luo Z.H."/>
            <person name="Li M."/>
        </authorList>
    </citation>
    <scope>NUCLEOTIDE SEQUENCE</scope>
    <source>
        <strain evidence="1">HyVt-347</strain>
    </source>
</reference>
<dbReference type="GO" id="GO:0046917">
    <property type="term" value="F:triphosphoribosyl-dephospho-CoA synthase activity"/>
    <property type="evidence" value="ECO:0007669"/>
    <property type="project" value="InterPro"/>
</dbReference>
<dbReference type="AlphaFoldDB" id="A0A9C9TI49"/>
<organism evidence="1 2">
    <name type="scientific">Aurantimonas coralicida</name>
    <dbReference type="NCBI Taxonomy" id="182270"/>
    <lineage>
        <taxon>Bacteria</taxon>
        <taxon>Pseudomonadati</taxon>
        <taxon>Pseudomonadota</taxon>
        <taxon>Alphaproteobacteria</taxon>
        <taxon>Hyphomicrobiales</taxon>
        <taxon>Aurantimonadaceae</taxon>
        <taxon>Aurantimonas</taxon>
    </lineage>
</organism>